<reference evidence="3" key="1">
    <citation type="journal article" date="2012" name="Proc. Natl. Acad. Sci. U.S.A.">
        <title>Genome sequence of the button mushroom Agaricus bisporus reveals mechanisms governing adaptation to a humic-rich ecological niche.</title>
        <authorList>
            <person name="Morin E."/>
            <person name="Kohler A."/>
            <person name="Baker A.R."/>
            <person name="Foulongne-Oriol M."/>
            <person name="Lombard V."/>
            <person name="Nagy L.G."/>
            <person name="Ohm R.A."/>
            <person name="Patyshakuliyeva A."/>
            <person name="Brun A."/>
            <person name="Aerts A.L."/>
            <person name="Bailey A.M."/>
            <person name="Billette C."/>
            <person name="Coutinho P.M."/>
            <person name="Deakin G."/>
            <person name="Doddapaneni H."/>
            <person name="Floudas D."/>
            <person name="Grimwood J."/>
            <person name="Hilden K."/>
            <person name="Kuees U."/>
            <person name="LaButti K.M."/>
            <person name="Lapidus A."/>
            <person name="Lindquist E.A."/>
            <person name="Lucas S.M."/>
            <person name="Murat C."/>
            <person name="Riley R.W."/>
            <person name="Salamov A.A."/>
            <person name="Schmutz J."/>
            <person name="Subramanian V."/>
            <person name="Woesten H.A.B."/>
            <person name="Xu J."/>
            <person name="Eastwood D.C."/>
            <person name="Foster G.D."/>
            <person name="Sonnenberg A.S."/>
            <person name="Cullen D."/>
            <person name="de Vries R.P."/>
            <person name="Lundell T."/>
            <person name="Hibbett D.S."/>
            <person name="Henrissat B."/>
            <person name="Burton K.S."/>
            <person name="Kerrigan R.W."/>
            <person name="Challen M.P."/>
            <person name="Grigoriev I.V."/>
            <person name="Martin F."/>
        </authorList>
    </citation>
    <scope>NUCLEOTIDE SEQUENCE [LARGE SCALE GENOMIC DNA]</scope>
    <source>
        <strain evidence="3">JB137-S8 / ATCC MYA-4627 / FGSC 10392</strain>
    </source>
</reference>
<sequence length="110" mass="12787">MSIASAIREAAVFHTPIDTSPSSSGKECYIRADRSYPYGSRRFTISGQFGQNPGRPQRKRKGPRPLPQLPNIRPPPRRWSRHQSRLVRFLNRSFINSKLARKQLTRREQE</sequence>
<dbReference type="InParanoid" id="K5XFQ9"/>
<proteinExistence type="predicted"/>
<dbReference type="EMBL" id="JH973327">
    <property type="protein sequence ID" value="EKM73200.1"/>
    <property type="molecule type" value="Genomic_DNA"/>
</dbReference>
<keyword evidence="3" id="KW-1185">Reference proteome</keyword>
<dbReference type="Proteomes" id="UP000008493">
    <property type="component" value="Unassembled WGS sequence"/>
</dbReference>
<dbReference type="AlphaFoldDB" id="K5XFQ9"/>
<protein>
    <submittedName>
        <fullName evidence="2">Uncharacterized protein</fullName>
    </submittedName>
</protein>
<dbReference type="HOGENOM" id="CLU_2170285_0_0_1"/>
<name>K5XFQ9_AGABU</name>
<feature type="region of interest" description="Disordered" evidence="1">
    <location>
        <begin position="40"/>
        <end position="81"/>
    </location>
</feature>
<accession>K5XFQ9</accession>
<feature type="compositionally biased region" description="Pro residues" evidence="1">
    <location>
        <begin position="64"/>
        <end position="74"/>
    </location>
</feature>
<dbReference type="KEGG" id="abp:AGABI1DRAFT135373"/>
<organism evidence="2 3">
    <name type="scientific">Agaricus bisporus var. burnettii (strain JB137-S8 / ATCC MYA-4627 / FGSC 10392)</name>
    <name type="common">White button mushroom</name>
    <dbReference type="NCBI Taxonomy" id="597362"/>
    <lineage>
        <taxon>Eukaryota</taxon>
        <taxon>Fungi</taxon>
        <taxon>Dikarya</taxon>
        <taxon>Basidiomycota</taxon>
        <taxon>Agaricomycotina</taxon>
        <taxon>Agaricomycetes</taxon>
        <taxon>Agaricomycetidae</taxon>
        <taxon>Agaricales</taxon>
        <taxon>Agaricineae</taxon>
        <taxon>Agaricaceae</taxon>
        <taxon>Agaricus</taxon>
    </lineage>
</organism>
<dbReference type="RefSeq" id="XP_007336161.1">
    <property type="nucleotide sequence ID" value="XM_007336099.1"/>
</dbReference>
<dbReference type="GeneID" id="18828552"/>
<evidence type="ECO:0000313" key="2">
    <source>
        <dbReference type="EMBL" id="EKM73200.1"/>
    </source>
</evidence>
<evidence type="ECO:0000313" key="3">
    <source>
        <dbReference type="Proteomes" id="UP000008493"/>
    </source>
</evidence>
<evidence type="ECO:0000256" key="1">
    <source>
        <dbReference type="SAM" id="MobiDB-lite"/>
    </source>
</evidence>
<gene>
    <name evidence="2" type="ORF">AGABI1DRAFT_135373</name>
</gene>